<evidence type="ECO:0000256" key="5">
    <source>
        <dbReference type="ARBA" id="ARBA00022807"/>
    </source>
</evidence>
<evidence type="ECO:0000256" key="2">
    <source>
        <dbReference type="ARBA" id="ARBA00022490"/>
    </source>
</evidence>
<dbReference type="Pfam" id="PF01470">
    <property type="entry name" value="Peptidase_C15"/>
    <property type="match status" value="1"/>
</dbReference>
<evidence type="ECO:0000313" key="8">
    <source>
        <dbReference type="Proteomes" id="UP000003806"/>
    </source>
</evidence>
<dbReference type="GO" id="GO:0005829">
    <property type="term" value="C:cytosol"/>
    <property type="evidence" value="ECO:0007669"/>
    <property type="project" value="InterPro"/>
</dbReference>
<organism evidence="7 8">
    <name type="scientific">Jonquetella anthropi DSM 22815</name>
    <dbReference type="NCBI Taxonomy" id="885272"/>
    <lineage>
        <taxon>Bacteria</taxon>
        <taxon>Thermotogati</taxon>
        <taxon>Synergistota</taxon>
        <taxon>Synergistia</taxon>
        <taxon>Synergistales</taxon>
        <taxon>Dethiosulfovibrionaceae</taxon>
        <taxon>Jonquetella</taxon>
    </lineage>
</organism>
<protein>
    <recommendedName>
        <fullName evidence="6">Pyroglutamyl-peptidase I</fullName>
        <ecNumber evidence="6">3.4.19.3</ecNumber>
    </recommendedName>
</protein>
<dbReference type="STRING" id="885272.JonanDRAFT_0425"/>
<dbReference type="OrthoDB" id="9779738at2"/>
<dbReference type="PANTHER" id="PTHR23402">
    <property type="entry name" value="PROTEASE FAMILY C15 PYROGLUTAMYL-PEPTIDASE I-RELATED"/>
    <property type="match status" value="1"/>
</dbReference>
<dbReference type="SUPFAM" id="SSF53182">
    <property type="entry name" value="Pyrrolidone carboxyl peptidase (pyroglutamate aminopeptidase)"/>
    <property type="match status" value="1"/>
</dbReference>
<dbReference type="InterPro" id="IPR000816">
    <property type="entry name" value="Peptidase_C15"/>
</dbReference>
<dbReference type="PRINTS" id="PR00706">
    <property type="entry name" value="PYROGLUPTASE"/>
</dbReference>
<name>H0UJA2_9BACT</name>
<sequence length="192" mass="20562">MRVLLTGFEPFDGGTVNPSWEVASALARSRGGEVSALRLPVSFARSLGVLYAELERLRPQAVISFGLASSRSVLTPERVALNLDEARIPDNDGSQPSDIPVVPGAPAAYFGTLSALLWARALEKEGVPAQVSYSAGTYVCNHVFFGLLHWQASRGGVGGFCHLPPFETVSFERQTAALDAFLGDVLAQKFKI</sequence>
<dbReference type="CDD" id="cd00501">
    <property type="entry name" value="Peptidase_C15"/>
    <property type="match status" value="1"/>
</dbReference>
<dbReference type="eggNOG" id="COG2039">
    <property type="taxonomic scope" value="Bacteria"/>
</dbReference>
<dbReference type="HOGENOM" id="CLU_043960_4_2_0"/>
<evidence type="ECO:0000256" key="1">
    <source>
        <dbReference type="ARBA" id="ARBA00006641"/>
    </source>
</evidence>
<dbReference type="RefSeq" id="WP_008522593.1">
    <property type="nucleotide sequence ID" value="NZ_CM001376.1"/>
</dbReference>
<feature type="active site" evidence="6">
    <location>
        <position position="140"/>
    </location>
</feature>
<evidence type="ECO:0000256" key="4">
    <source>
        <dbReference type="ARBA" id="ARBA00022801"/>
    </source>
</evidence>
<dbReference type="GO" id="GO:0006508">
    <property type="term" value="P:proteolysis"/>
    <property type="evidence" value="ECO:0007669"/>
    <property type="project" value="UniProtKB-KW"/>
</dbReference>
<dbReference type="MEROPS" id="C15.001"/>
<dbReference type="PANTHER" id="PTHR23402:SF1">
    <property type="entry name" value="PYROGLUTAMYL-PEPTIDASE I"/>
    <property type="match status" value="1"/>
</dbReference>
<comment type="catalytic activity">
    <reaction evidence="6">
        <text>Release of an N-terminal pyroglutamyl group from a polypeptide, the second amino acid generally not being Pro.</text>
        <dbReference type="EC" id="3.4.19.3"/>
    </reaction>
</comment>
<comment type="similarity">
    <text evidence="1">Belongs to the peptidase C15 family.</text>
</comment>
<dbReference type="PROSITE" id="PS01334">
    <property type="entry name" value="PYRASE_CYS"/>
    <property type="match status" value="1"/>
</dbReference>
<accession>H0UJA2</accession>
<evidence type="ECO:0000256" key="6">
    <source>
        <dbReference type="PROSITE-ProRule" id="PRU10077"/>
    </source>
</evidence>
<dbReference type="EC" id="3.4.19.3" evidence="6"/>
<keyword evidence="8" id="KW-1185">Reference proteome</keyword>
<dbReference type="EMBL" id="CM001376">
    <property type="protein sequence ID" value="EHM12835.1"/>
    <property type="molecule type" value="Genomic_DNA"/>
</dbReference>
<keyword evidence="4" id="KW-0378">Hydrolase</keyword>
<dbReference type="InterPro" id="IPR016125">
    <property type="entry name" value="Peptidase_C15-like"/>
</dbReference>
<dbReference type="Proteomes" id="UP000003806">
    <property type="component" value="Chromosome"/>
</dbReference>
<dbReference type="InterPro" id="IPR036440">
    <property type="entry name" value="Peptidase_C15-like_sf"/>
</dbReference>
<reference evidence="7 8" key="1">
    <citation type="submission" date="2011-11" db="EMBL/GenBank/DDBJ databases">
        <title>The Noncontiguous Finished genome of Jonquetella anthropi DSM 22815.</title>
        <authorList>
            <consortium name="US DOE Joint Genome Institute (JGI-PGF)"/>
            <person name="Lucas S."/>
            <person name="Copeland A."/>
            <person name="Lapidus A."/>
            <person name="Glavina del Rio T."/>
            <person name="Dalin E."/>
            <person name="Tice H."/>
            <person name="Bruce D."/>
            <person name="Goodwin L."/>
            <person name="Pitluck S."/>
            <person name="Peters L."/>
            <person name="Mikhailova N."/>
            <person name="Held B."/>
            <person name="Kyrpides N."/>
            <person name="Mavromatis K."/>
            <person name="Ivanova N."/>
            <person name="Markowitz V."/>
            <person name="Cheng J.-F."/>
            <person name="Hugenholtz P."/>
            <person name="Woyke T."/>
            <person name="Wu D."/>
            <person name="Gronow S."/>
            <person name="Wellnitz S."/>
            <person name="Brambilla E."/>
            <person name="Klenk H.-P."/>
            <person name="Eisen J.A."/>
        </authorList>
    </citation>
    <scope>NUCLEOTIDE SEQUENCE [LARGE SCALE GENOMIC DNA]</scope>
    <source>
        <strain evidence="7 8">DSM 22815</strain>
    </source>
</reference>
<keyword evidence="3" id="KW-0645">Protease</keyword>
<proteinExistence type="inferred from homology"/>
<dbReference type="Gene3D" id="3.40.630.20">
    <property type="entry name" value="Peptidase C15, pyroglutamyl peptidase I-like"/>
    <property type="match status" value="1"/>
</dbReference>
<dbReference type="PIRSF" id="PIRSF015592">
    <property type="entry name" value="Prld-crbxl_pptds"/>
    <property type="match status" value="1"/>
</dbReference>
<evidence type="ECO:0000256" key="3">
    <source>
        <dbReference type="ARBA" id="ARBA00022670"/>
    </source>
</evidence>
<gene>
    <name evidence="7" type="ORF">JonanDRAFT_0425</name>
</gene>
<keyword evidence="5" id="KW-0788">Thiol protease</keyword>
<dbReference type="GO" id="GO:0016920">
    <property type="term" value="F:pyroglutamyl-peptidase activity"/>
    <property type="evidence" value="ECO:0007669"/>
    <property type="project" value="UniProtKB-EC"/>
</dbReference>
<dbReference type="InterPro" id="IPR033694">
    <property type="entry name" value="PGPEP1_Cys_AS"/>
</dbReference>
<dbReference type="AlphaFoldDB" id="H0UJA2"/>
<keyword evidence="2" id="KW-0963">Cytoplasm</keyword>
<evidence type="ECO:0000313" key="7">
    <source>
        <dbReference type="EMBL" id="EHM12835.1"/>
    </source>
</evidence>